<keyword evidence="6" id="KW-0539">Nucleus</keyword>
<evidence type="ECO:0000313" key="9">
    <source>
        <dbReference type="Proteomes" id="UP001208570"/>
    </source>
</evidence>
<dbReference type="AlphaFoldDB" id="A0AAD9J5E3"/>
<comment type="caution">
    <text evidence="8">The sequence shown here is derived from an EMBL/GenBank/DDBJ whole genome shotgun (WGS) entry which is preliminary data.</text>
</comment>
<sequence length="265" mass="28570">YPCGYLPAPGPHPSLPSLGHRSLFSEHPVTPSGSITLPGSVDSSSRLASPRPSVSKSNRKRALSHSPFSECGLDIESLTRSSEGSLVLTPFGHNSRSSSAASGSYGHLSAGHPMFGHHGNMPGSPFFPSLMPHPLYGRGPMPSGLLPPTLPMGSHHGPTTSVKTESQLPSTTSKEAGSSVVSSTVDHNDHKRSRTKKDEESPLSVASNEDKMSPDSKAALDRVPQEGETDFFETNCHWRDCNKEFDTQDELVRVCDGYQYMIRYN</sequence>
<evidence type="ECO:0000256" key="4">
    <source>
        <dbReference type="ARBA" id="ARBA00022771"/>
    </source>
</evidence>
<dbReference type="GO" id="GO:0008270">
    <property type="term" value="F:zinc ion binding"/>
    <property type="evidence" value="ECO:0007669"/>
    <property type="project" value="UniProtKB-KW"/>
</dbReference>
<feature type="compositionally biased region" description="Basic and acidic residues" evidence="7">
    <location>
        <begin position="208"/>
        <end position="225"/>
    </location>
</feature>
<keyword evidence="2" id="KW-0479">Metal-binding</keyword>
<keyword evidence="5" id="KW-0862">Zinc</keyword>
<protein>
    <submittedName>
        <fullName evidence="8">Uncharacterized protein</fullName>
    </submittedName>
</protein>
<feature type="region of interest" description="Disordered" evidence="7">
    <location>
        <begin position="1"/>
        <end position="67"/>
    </location>
</feature>
<dbReference type="PANTHER" id="PTHR45718:SF4">
    <property type="entry name" value="TRANSCRIPTIONAL ACTIVATOR CUBITUS INTERRUPTUS"/>
    <property type="match status" value="1"/>
</dbReference>
<dbReference type="PANTHER" id="PTHR45718">
    <property type="entry name" value="TRANSCRIPTIONAL ACTIVATOR CUBITUS INTERRUPTUS"/>
    <property type="match status" value="1"/>
</dbReference>
<gene>
    <name evidence="8" type="ORF">LSH36_607g01016</name>
</gene>
<dbReference type="Gene3D" id="3.30.160.60">
    <property type="entry name" value="Classic Zinc Finger"/>
    <property type="match status" value="1"/>
</dbReference>
<feature type="region of interest" description="Disordered" evidence="7">
    <location>
        <begin position="139"/>
        <end position="225"/>
    </location>
</feature>
<feature type="compositionally biased region" description="Polar residues" evidence="7">
    <location>
        <begin position="157"/>
        <end position="185"/>
    </location>
</feature>
<feature type="compositionally biased region" description="Polar residues" evidence="7">
    <location>
        <begin position="31"/>
        <end position="56"/>
    </location>
</feature>
<evidence type="ECO:0000256" key="6">
    <source>
        <dbReference type="ARBA" id="ARBA00023242"/>
    </source>
</evidence>
<evidence type="ECO:0000256" key="5">
    <source>
        <dbReference type="ARBA" id="ARBA00022833"/>
    </source>
</evidence>
<proteinExistence type="predicted"/>
<evidence type="ECO:0000256" key="1">
    <source>
        <dbReference type="ARBA" id="ARBA00004123"/>
    </source>
</evidence>
<evidence type="ECO:0000256" key="3">
    <source>
        <dbReference type="ARBA" id="ARBA00022737"/>
    </source>
</evidence>
<dbReference type="InterPro" id="IPR043359">
    <property type="entry name" value="GLI-like"/>
</dbReference>
<keyword evidence="4" id="KW-0863">Zinc-finger</keyword>
<feature type="non-terminal residue" evidence="8">
    <location>
        <position position="1"/>
    </location>
</feature>
<dbReference type="EMBL" id="JAODUP010000607">
    <property type="protein sequence ID" value="KAK2146443.1"/>
    <property type="molecule type" value="Genomic_DNA"/>
</dbReference>
<keyword evidence="3" id="KW-0677">Repeat</keyword>
<name>A0AAD9J5E3_9ANNE</name>
<dbReference type="GO" id="GO:0000978">
    <property type="term" value="F:RNA polymerase II cis-regulatory region sequence-specific DNA binding"/>
    <property type="evidence" value="ECO:0007669"/>
    <property type="project" value="TreeGrafter"/>
</dbReference>
<organism evidence="8 9">
    <name type="scientific">Paralvinella palmiformis</name>
    <dbReference type="NCBI Taxonomy" id="53620"/>
    <lineage>
        <taxon>Eukaryota</taxon>
        <taxon>Metazoa</taxon>
        <taxon>Spiralia</taxon>
        <taxon>Lophotrochozoa</taxon>
        <taxon>Annelida</taxon>
        <taxon>Polychaeta</taxon>
        <taxon>Sedentaria</taxon>
        <taxon>Canalipalpata</taxon>
        <taxon>Terebellida</taxon>
        <taxon>Terebelliformia</taxon>
        <taxon>Alvinellidae</taxon>
        <taxon>Paralvinella</taxon>
    </lineage>
</organism>
<evidence type="ECO:0000256" key="2">
    <source>
        <dbReference type="ARBA" id="ARBA00022723"/>
    </source>
</evidence>
<evidence type="ECO:0000313" key="8">
    <source>
        <dbReference type="EMBL" id="KAK2146443.1"/>
    </source>
</evidence>
<accession>A0AAD9J5E3</accession>
<reference evidence="8" key="1">
    <citation type="journal article" date="2023" name="Mol. Biol. Evol.">
        <title>Third-Generation Sequencing Reveals the Adaptive Role of the Epigenome in Three Deep-Sea Polychaetes.</title>
        <authorList>
            <person name="Perez M."/>
            <person name="Aroh O."/>
            <person name="Sun Y."/>
            <person name="Lan Y."/>
            <person name="Juniper S.K."/>
            <person name="Young C.R."/>
            <person name="Angers B."/>
            <person name="Qian P.Y."/>
        </authorList>
    </citation>
    <scope>NUCLEOTIDE SEQUENCE</scope>
    <source>
        <strain evidence="8">P08H-3</strain>
    </source>
</reference>
<dbReference type="GO" id="GO:0005634">
    <property type="term" value="C:nucleus"/>
    <property type="evidence" value="ECO:0007669"/>
    <property type="project" value="UniProtKB-SubCell"/>
</dbReference>
<evidence type="ECO:0000256" key="7">
    <source>
        <dbReference type="SAM" id="MobiDB-lite"/>
    </source>
</evidence>
<dbReference type="GO" id="GO:0000981">
    <property type="term" value="F:DNA-binding transcription factor activity, RNA polymerase II-specific"/>
    <property type="evidence" value="ECO:0007669"/>
    <property type="project" value="TreeGrafter"/>
</dbReference>
<comment type="subcellular location">
    <subcellularLocation>
        <location evidence="1">Nucleus</location>
    </subcellularLocation>
</comment>
<keyword evidence="9" id="KW-1185">Reference proteome</keyword>
<dbReference type="Proteomes" id="UP001208570">
    <property type="component" value="Unassembled WGS sequence"/>
</dbReference>